<comment type="similarity">
    <text evidence="4">Belongs to the histone H1/H5 family.</text>
</comment>
<evidence type="ECO:0000256" key="5">
    <source>
        <dbReference type="SAM" id="MobiDB-lite"/>
    </source>
</evidence>
<feature type="compositionally biased region" description="Basic residues" evidence="5">
    <location>
        <begin position="96"/>
        <end position="185"/>
    </location>
</feature>
<dbReference type="Gene3D" id="1.10.10.10">
    <property type="entry name" value="Winged helix-like DNA-binding domain superfamily/Winged helix DNA-binding domain"/>
    <property type="match status" value="1"/>
</dbReference>
<dbReference type="InterPro" id="IPR005819">
    <property type="entry name" value="H1/H5"/>
</dbReference>
<evidence type="ECO:0000259" key="6">
    <source>
        <dbReference type="PROSITE" id="PS51504"/>
    </source>
</evidence>
<gene>
    <name evidence="7" type="ORF">JZ751_000191</name>
</gene>
<dbReference type="AlphaFoldDB" id="A0A8T2PVJ0"/>
<dbReference type="EMBL" id="JAFBMS010000001">
    <property type="protein sequence ID" value="KAG9355353.1"/>
    <property type="molecule type" value="Genomic_DNA"/>
</dbReference>
<feature type="compositionally biased region" description="Basic residues" evidence="5">
    <location>
        <begin position="13"/>
        <end position="24"/>
    </location>
</feature>
<evidence type="ECO:0000313" key="8">
    <source>
        <dbReference type="Proteomes" id="UP000824540"/>
    </source>
</evidence>
<feature type="region of interest" description="Disordered" evidence="5">
    <location>
        <begin position="1"/>
        <end position="24"/>
    </location>
</feature>
<evidence type="ECO:0000313" key="7">
    <source>
        <dbReference type="EMBL" id="KAG9355353.1"/>
    </source>
</evidence>
<accession>A0A8T2PVJ0</accession>
<dbReference type="SUPFAM" id="SSF46785">
    <property type="entry name" value="Winged helix' DNA-binding domain"/>
    <property type="match status" value="1"/>
</dbReference>
<dbReference type="Pfam" id="PF00538">
    <property type="entry name" value="Linker_histone"/>
    <property type="match status" value="1"/>
</dbReference>
<keyword evidence="4" id="KW-0158">Chromosome</keyword>
<dbReference type="PROSITE" id="PS51504">
    <property type="entry name" value="H15"/>
    <property type="match status" value="1"/>
</dbReference>
<dbReference type="CDD" id="cd00073">
    <property type="entry name" value="H15"/>
    <property type="match status" value="1"/>
</dbReference>
<dbReference type="InterPro" id="IPR036388">
    <property type="entry name" value="WH-like_DNA-bd_sf"/>
</dbReference>
<dbReference type="GO" id="GO:0000786">
    <property type="term" value="C:nucleosome"/>
    <property type="evidence" value="ECO:0007669"/>
    <property type="project" value="InterPro"/>
</dbReference>
<feature type="domain" description="H15" evidence="6">
    <location>
        <begin position="25"/>
        <end position="98"/>
    </location>
</feature>
<dbReference type="GO" id="GO:0006334">
    <property type="term" value="P:nucleosome assembly"/>
    <property type="evidence" value="ECO:0007669"/>
    <property type="project" value="InterPro"/>
</dbReference>
<evidence type="ECO:0000256" key="4">
    <source>
        <dbReference type="RuleBase" id="RU003894"/>
    </source>
</evidence>
<keyword evidence="8" id="KW-1185">Reference proteome</keyword>
<dbReference type="OrthoDB" id="10070184at2759"/>
<sequence length="185" mass="19903">MVDHSPAASPSRSPKKKRAAKAKKIGPTVRDLIVKAVAASKQRGGVSLAALKKSLKASGYDVEKNKARIKVAVKGLVAKGTLVHTKGTGASGSFKMSKKVVEKKKKRKPAKKRAAPKAKKPKAKRAKAKRARKSPKKAKKPAAKRAKSPKKAKKRAAPKRAKSPRRGKTAKRKAHKPKRAAPKKK</sequence>
<keyword evidence="2" id="KW-0007">Acetylation</keyword>
<keyword evidence="3 4" id="KW-0238">DNA-binding</keyword>
<proteinExistence type="inferred from homology"/>
<dbReference type="PRINTS" id="PR00624">
    <property type="entry name" value="HISTONEH5"/>
</dbReference>
<evidence type="ECO:0000256" key="2">
    <source>
        <dbReference type="ARBA" id="ARBA00022990"/>
    </source>
</evidence>
<dbReference type="GO" id="GO:0030527">
    <property type="term" value="F:structural constituent of chromatin"/>
    <property type="evidence" value="ECO:0007669"/>
    <property type="project" value="InterPro"/>
</dbReference>
<protein>
    <recommendedName>
        <fullName evidence="1">Histone H1</fullName>
    </recommendedName>
</protein>
<evidence type="ECO:0000256" key="3">
    <source>
        <dbReference type="ARBA" id="ARBA00023125"/>
    </source>
</evidence>
<dbReference type="InterPro" id="IPR005818">
    <property type="entry name" value="Histone_H1/H5_H15"/>
</dbReference>
<keyword evidence="4" id="KW-0539">Nucleus</keyword>
<reference evidence="7" key="1">
    <citation type="thesis" date="2021" institute="BYU ScholarsArchive" country="Provo, UT, USA">
        <title>Applications of and Algorithms for Genome Assembly and Genomic Analyses with an Emphasis on Marine Teleosts.</title>
        <authorList>
            <person name="Pickett B.D."/>
        </authorList>
    </citation>
    <scope>NUCLEOTIDE SEQUENCE</scope>
    <source>
        <strain evidence="7">HI-2016</strain>
    </source>
</reference>
<dbReference type="SMART" id="SM00526">
    <property type="entry name" value="H15"/>
    <property type="match status" value="1"/>
</dbReference>
<evidence type="ECO:0000256" key="1">
    <source>
        <dbReference type="ARBA" id="ARBA00020833"/>
    </source>
</evidence>
<feature type="region of interest" description="Disordered" evidence="5">
    <location>
        <begin position="84"/>
        <end position="185"/>
    </location>
</feature>
<organism evidence="7 8">
    <name type="scientific">Albula glossodonta</name>
    <name type="common">roundjaw bonefish</name>
    <dbReference type="NCBI Taxonomy" id="121402"/>
    <lineage>
        <taxon>Eukaryota</taxon>
        <taxon>Metazoa</taxon>
        <taxon>Chordata</taxon>
        <taxon>Craniata</taxon>
        <taxon>Vertebrata</taxon>
        <taxon>Euteleostomi</taxon>
        <taxon>Actinopterygii</taxon>
        <taxon>Neopterygii</taxon>
        <taxon>Teleostei</taxon>
        <taxon>Albuliformes</taxon>
        <taxon>Albulidae</taxon>
        <taxon>Albula</taxon>
    </lineage>
</organism>
<dbReference type="FunFam" id="1.10.10.10:FF:000075">
    <property type="entry name" value="Histone H1 like"/>
    <property type="match status" value="1"/>
</dbReference>
<dbReference type="Proteomes" id="UP000824540">
    <property type="component" value="Unassembled WGS sequence"/>
</dbReference>
<dbReference type="GO" id="GO:0005634">
    <property type="term" value="C:nucleus"/>
    <property type="evidence" value="ECO:0007669"/>
    <property type="project" value="UniProtKB-SubCell"/>
</dbReference>
<feature type="compositionally biased region" description="Low complexity" evidence="5">
    <location>
        <begin position="1"/>
        <end position="12"/>
    </location>
</feature>
<dbReference type="GO" id="GO:0003677">
    <property type="term" value="F:DNA binding"/>
    <property type="evidence" value="ECO:0007669"/>
    <property type="project" value="UniProtKB-KW"/>
</dbReference>
<dbReference type="InterPro" id="IPR036390">
    <property type="entry name" value="WH_DNA-bd_sf"/>
</dbReference>
<name>A0A8T2PVJ0_9TELE</name>
<comment type="caution">
    <text evidence="7">The sequence shown here is derived from an EMBL/GenBank/DDBJ whole genome shotgun (WGS) entry which is preliminary data.</text>
</comment>
<comment type="subcellular location">
    <subcellularLocation>
        <location evidence="4">Nucleus</location>
    </subcellularLocation>
</comment>